<keyword evidence="3" id="KW-0677">Repeat</keyword>
<dbReference type="GO" id="GO:0005634">
    <property type="term" value="C:nucleus"/>
    <property type="evidence" value="ECO:0007669"/>
    <property type="project" value="UniProtKB-SubCell"/>
</dbReference>
<dbReference type="InterPro" id="IPR036236">
    <property type="entry name" value="Znf_C2H2_sf"/>
</dbReference>
<keyword evidence="5" id="KW-0862">Zinc</keyword>
<dbReference type="SUPFAM" id="SSF57667">
    <property type="entry name" value="beta-beta-alpha zinc fingers"/>
    <property type="match status" value="1"/>
</dbReference>
<sequence>MSENSASSEYIDVKIEISKTDKFHNCPKCSRNFGNVGYLRCHFLKVHPEFRLTICMPKDLHQCDVCKKNYSSKHNLQEHKCVLLNKEPEETVSQIKEPEETCVSQIRESEETCVSQNKEPVEICVSQNQEPEKTCVSQNKEPEGTCVSQNKKPEGTCVSLIKGPEKTRVSQKKKPEKTSKYKCEKCGKCYAQRSGLIKHRIRVHSKERIHICKICNKEFSSKYWLSAHARVHEKEIVCGGCDNNSTIEEDHNEECLQRKHTQIKRWEVCLPDTSTLPLDQFLFI</sequence>
<dbReference type="AlphaFoldDB" id="A0A8X6F4Q1"/>
<evidence type="ECO:0000256" key="5">
    <source>
        <dbReference type="ARBA" id="ARBA00022833"/>
    </source>
</evidence>
<keyword evidence="4 7" id="KW-0863">Zinc-finger</keyword>
<dbReference type="OrthoDB" id="7295497at2759"/>
<keyword evidence="10" id="KW-1185">Reference proteome</keyword>
<evidence type="ECO:0000256" key="2">
    <source>
        <dbReference type="ARBA" id="ARBA00022723"/>
    </source>
</evidence>
<gene>
    <name evidence="9" type="primary">NCL1_56901</name>
    <name evidence="9" type="ORF">TNCT_676321</name>
</gene>
<evidence type="ECO:0000256" key="7">
    <source>
        <dbReference type="PROSITE-ProRule" id="PRU00042"/>
    </source>
</evidence>
<accession>A0A8X6F4Q1</accession>
<evidence type="ECO:0000256" key="4">
    <source>
        <dbReference type="ARBA" id="ARBA00022771"/>
    </source>
</evidence>
<dbReference type="Gene3D" id="3.30.160.60">
    <property type="entry name" value="Classic Zinc Finger"/>
    <property type="match status" value="3"/>
</dbReference>
<dbReference type="SMART" id="SM00355">
    <property type="entry name" value="ZnF_C2H2"/>
    <property type="match status" value="4"/>
</dbReference>
<dbReference type="PROSITE" id="PS00028">
    <property type="entry name" value="ZINC_FINGER_C2H2_1"/>
    <property type="match status" value="3"/>
</dbReference>
<evidence type="ECO:0000256" key="6">
    <source>
        <dbReference type="ARBA" id="ARBA00023242"/>
    </source>
</evidence>
<dbReference type="PROSITE" id="PS50157">
    <property type="entry name" value="ZINC_FINGER_C2H2_2"/>
    <property type="match status" value="4"/>
</dbReference>
<dbReference type="EMBL" id="BMAO01030682">
    <property type="protein sequence ID" value="GFQ69596.1"/>
    <property type="molecule type" value="Genomic_DNA"/>
</dbReference>
<evidence type="ECO:0000313" key="10">
    <source>
        <dbReference type="Proteomes" id="UP000887116"/>
    </source>
</evidence>
<feature type="domain" description="C2H2-type" evidence="8">
    <location>
        <begin position="61"/>
        <end position="88"/>
    </location>
</feature>
<dbReference type="GO" id="GO:0008270">
    <property type="term" value="F:zinc ion binding"/>
    <property type="evidence" value="ECO:0007669"/>
    <property type="project" value="UniProtKB-KW"/>
</dbReference>
<evidence type="ECO:0000256" key="1">
    <source>
        <dbReference type="ARBA" id="ARBA00004123"/>
    </source>
</evidence>
<protein>
    <submittedName>
        <fullName evidence="9">Zinc finger protein</fullName>
    </submittedName>
</protein>
<dbReference type="GO" id="GO:0000981">
    <property type="term" value="F:DNA-binding transcription factor activity, RNA polymerase II-specific"/>
    <property type="evidence" value="ECO:0007669"/>
    <property type="project" value="TreeGrafter"/>
</dbReference>
<keyword evidence="2" id="KW-0479">Metal-binding</keyword>
<evidence type="ECO:0000259" key="8">
    <source>
        <dbReference type="PROSITE" id="PS50157"/>
    </source>
</evidence>
<name>A0A8X6F4Q1_TRICU</name>
<proteinExistence type="predicted"/>
<dbReference type="Pfam" id="PF00096">
    <property type="entry name" value="zf-C2H2"/>
    <property type="match status" value="2"/>
</dbReference>
<keyword evidence="6" id="KW-0539">Nucleus</keyword>
<evidence type="ECO:0000256" key="3">
    <source>
        <dbReference type="ARBA" id="ARBA00022737"/>
    </source>
</evidence>
<comment type="subcellular location">
    <subcellularLocation>
        <location evidence="1">Nucleus</location>
    </subcellularLocation>
</comment>
<feature type="domain" description="C2H2-type" evidence="8">
    <location>
        <begin position="181"/>
        <end position="209"/>
    </location>
</feature>
<organism evidence="9 10">
    <name type="scientific">Trichonephila clavata</name>
    <name type="common">Joro spider</name>
    <name type="synonym">Nephila clavata</name>
    <dbReference type="NCBI Taxonomy" id="2740835"/>
    <lineage>
        <taxon>Eukaryota</taxon>
        <taxon>Metazoa</taxon>
        <taxon>Ecdysozoa</taxon>
        <taxon>Arthropoda</taxon>
        <taxon>Chelicerata</taxon>
        <taxon>Arachnida</taxon>
        <taxon>Araneae</taxon>
        <taxon>Araneomorphae</taxon>
        <taxon>Entelegynae</taxon>
        <taxon>Araneoidea</taxon>
        <taxon>Nephilidae</taxon>
        <taxon>Trichonephila</taxon>
    </lineage>
</organism>
<dbReference type="InterPro" id="IPR013087">
    <property type="entry name" value="Znf_C2H2_type"/>
</dbReference>
<reference evidence="9" key="1">
    <citation type="submission" date="2020-07" db="EMBL/GenBank/DDBJ databases">
        <title>Multicomponent nature underlies the extraordinary mechanical properties of spider dragline silk.</title>
        <authorList>
            <person name="Kono N."/>
            <person name="Nakamura H."/>
            <person name="Mori M."/>
            <person name="Yoshida Y."/>
            <person name="Ohtoshi R."/>
            <person name="Malay A.D."/>
            <person name="Moran D.A.P."/>
            <person name="Tomita M."/>
            <person name="Numata K."/>
            <person name="Arakawa K."/>
        </authorList>
    </citation>
    <scope>NUCLEOTIDE SEQUENCE</scope>
</reference>
<dbReference type="PANTHER" id="PTHR24394:SF44">
    <property type="entry name" value="ZINC FINGER PROTEIN 271-LIKE"/>
    <property type="match status" value="1"/>
</dbReference>
<dbReference type="PANTHER" id="PTHR24394">
    <property type="entry name" value="ZINC FINGER PROTEIN"/>
    <property type="match status" value="1"/>
</dbReference>
<feature type="domain" description="C2H2-type" evidence="8">
    <location>
        <begin position="210"/>
        <end position="235"/>
    </location>
</feature>
<feature type="domain" description="C2H2-type" evidence="8">
    <location>
        <begin position="24"/>
        <end position="52"/>
    </location>
</feature>
<comment type="caution">
    <text evidence="9">The sequence shown here is derived from an EMBL/GenBank/DDBJ whole genome shotgun (WGS) entry which is preliminary data.</text>
</comment>
<dbReference type="Proteomes" id="UP000887116">
    <property type="component" value="Unassembled WGS sequence"/>
</dbReference>
<evidence type="ECO:0000313" key="9">
    <source>
        <dbReference type="EMBL" id="GFQ69596.1"/>
    </source>
</evidence>